<evidence type="ECO:0000313" key="3">
    <source>
        <dbReference type="Proteomes" id="UP001159363"/>
    </source>
</evidence>
<accession>A0ABQ9HS83</accession>
<organism evidence="2 3">
    <name type="scientific">Dryococelus australis</name>
    <dbReference type="NCBI Taxonomy" id="614101"/>
    <lineage>
        <taxon>Eukaryota</taxon>
        <taxon>Metazoa</taxon>
        <taxon>Ecdysozoa</taxon>
        <taxon>Arthropoda</taxon>
        <taxon>Hexapoda</taxon>
        <taxon>Insecta</taxon>
        <taxon>Pterygota</taxon>
        <taxon>Neoptera</taxon>
        <taxon>Polyneoptera</taxon>
        <taxon>Phasmatodea</taxon>
        <taxon>Verophasmatodea</taxon>
        <taxon>Anareolatae</taxon>
        <taxon>Phasmatidae</taxon>
        <taxon>Eurycanthinae</taxon>
        <taxon>Dryococelus</taxon>
    </lineage>
</organism>
<sequence length="113" mass="13261">MLKRSMHKHTLCCWSIWCVVNVSLAGWHEHGLYPYHKQKIQKFNPQDYKLRVQYCHDDATLTEEGIFHSKSNICFANANVHAVYEHGHQDKFKVSVLVGIFENHMIGLYILPH</sequence>
<feature type="chain" id="PRO_5045593143" evidence="1">
    <location>
        <begin position="26"/>
        <end position="113"/>
    </location>
</feature>
<gene>
    <name evidence="2" type="ORF">PR048_013307</name>
</gene>
<feature type="signal peptide" evidence="1">
    <location>
        <begin position="1"/>
        <end position="25"/>
    </location>
</feature>
<dbReference type="PANTHER" id="PTHR47326:SF1">
    <property type="entry name" value="HTH PSQ-TYPE DOMAIN-CONTAINING PROTEIN"/>
    <property type="match status" value="1"/>
</dbReference>
<keyword evidence="3" id="KW-1185">Reference proteome</keyword>
<dbReference type="Proteomes" id="UP001159363">
    <property type="component" value="Chromosome X"/>
</dbReference>
<reference evidence="2 3" key="1">
    <citation type="submission" date="2023-02" db="EMBL/GenBank/DDBJ databases">
        <title>LHISI_Scaffold_Assembly.</title>
        <authorList>
            <person name="Stuart O.P."/>
            <person name="Cleave R."/>
            <person name="Magrath M.J.L."/>
            <person name="Mikheyev A.S."/>
        </authorList>
    </citation>
    <scope>NUCLEOTIDE SEQUENCE [LARGE SCALE GENOMIC DNA]</scope>
    <source>
        <strain evidence="2">Daus_M_001</strain>
        <tissue evidence="2">Leg muscle</tissue>
    </source>
</reference>
<evidence type="ECO:0000256" key="1">
    <source>
        <dbReference type="SAM" id="SignalP"/>
    </source>
</evidence>
<comment type="caution">
    <text evidence="2">The sequence shown here is derived from an EMBL/GenBank/DDBJ whole genome shotgun (WGS) entry which is preliminary data.</text>
</comment>
<dbReference type="EMBL" id="JARBHB010000004">
    <property type="protein sequence ID" value="KAJ8887092.1"/>
    <property type="molecule type" value="Genomic_DNA"/>
</dbReference>
<keyword evidence="1" id="KW-0732">Signal</keyword>
<protein>
    <submittedName>
        <fullName evidence="2">Uncharacterized protein</fullName>
    </submittedName>
</protein>
<name>A0ABQ9HS83_9NEOP</name>
<dbReference type="PANTHER" id="PTHR47326">
    <property type="entry name" value="TRANSPOSABLE ELEMENT TC3 TRANSPOSASE-LIKE PROTEIN"/>
    <property type="match status" value="1"/>
</dbReference>
<proteinExistence type="predicted"/>
<evidence type="ECO:0000313" key="2">
    <source>
        <dbReference type="EMBL" id="KAJ8887092.1"/>
    </source>
</evidence>